<dbReference type="InterPro" id="IPR011042">
    <property type="entry name" value="6-blade_b-propeller_TolB-like"/>
</dbReference>
<evidence type="ECO:0000256" key="1">
    <source>
        <dbReference type="SAM" id="SignalP"/>
    </source>
</evidence>
<comment type="caution">
    <text evidence="2">The sequence shown here is derived from an EMBL/GenBank/DDBJ whole genome shotgun (WGS) entry which is preliminary data.</text>
</comment>
<dbReference type="Proteomes" id="UP000195975">
    <property type="component" value="Unassembled WGS sequence"/>
</dbReference>
<sequence length="362" mass="41781">MKNIAQQFFLICLVYLLLSSCSNQKVTEIVLMADLSPEESRPKWTELFSDRYEITPLETTSGSLIGQIDKIRKFRNHYYILSSNGKTIHRFDKDGKFVSSLNKQGQGPEEYPRIEDFDVYDINGKTEVWISDNKSLKIYDATDFSFKRKISYPFVIHKFKKMENSHVLLVTGQNENILTLVDKEGKIIAEYLKKEIPYIMFRPVQFAVYGSCYLFQLGISNTFVSFNPQTEQFQMGHYVGGKEFLTEKQLLEMFQAHGVDFILEANKCSYINNMISLGNIIWLQTHQGGKNYLTKVEGGQKVSTQFSYGTTLSTISDAESDDSILLYITPDRLSEYPEDVIDKFGNKIICNMEDNPYILEFF</sequence>
<dbReference type="SUPFAM" id="SSF101898">
    <property type="entry name" value="NHL repeat"/>
    <property type="match status" value="1"/>
</dbReference>
<accession>A0A9Q5SQP0</accession>
<dbReference type="EMBL" id="NFIJ01000014">
    <property type="protein sequence ID" value="OUO04346.1"/>
    <property type="molecule type" value="Genomic_DNA"/>
</dbReference>
<proteinExistence type="predicted"/>
<dbReference type="RefSeq" id="WP_008153056.1">
    <property type="nucleotide sequence ID" value="NZ_CALVDK010000007.1"/>
</dbReference>
<dbReference type="Gene3D" id="2.120.10.30">
    <property type="entry name" value="TolB, C-terminal domain"/>
    <property type="match status" value="1"/>
</dbReference>
<organism evidence="2 3">
    <name type="scientific">Parabacteroides johnsonii</name>
    <dbReference type="NCBI Taxonomy" id="387661"/>
    <lineage>
        <taxon>Bacteria</taxon>
        <taxon>Pseudomonadati</taxon>
        <taxon>Bacteroidota</taxon>
        <taxon>Bacteroidia</taxon>
        <taxon>Bacteroidales</taxon>
        <taxon>Tannerellaceae</taxon>
        <taxon>Parabacteroides</taxon>
    </lineage>
</organism>
<dbReference type="AlphaFoldDB" id="A0A9Q5SQP0"/>
<protein>
    <submittedName>
        <fullName evidence="2">6-bladed beta-propeller</fullName>
    </submittedName>
</protein>
<keyword evidence="1" id="KW-0732">Signal</keyword>
<name>A0A9Q5SQP0_9BACT</name>
<feature type="signal peptide" evidence="1">
    <location>
        <begin position="1"/>
        <end position="24"/>
    </location>
</feature>
<evidence type="ECO:0000313" key="3">
    <source>
        <dbReference type="Proteomes" id="UP000195975"/>
    </source>
</evidence>
<dbReference type="PROSITE" id="PS51257">
    <property type="entry name" value="PROKAR_LIPOPROTEIN"/>
    <property type="match status" value="1"/>
</dbReference>
<feature type="chain" id="PRO_5040492940" evidence="1">
    <location>
        <begin position="25"/>
        <end position="362"/>
    </location>
</feature>
<dbReference type="Pfam" id="PF17170">
    <property type="entry name" value="DUF5128"/>
    <property type="match status" value="1"/>
</dbReference>
<evidence type="ECO:0000313" key="2">
    <source>
        <dbReference type="EMBL" id="OUO04346.1"/>
    </source>
</evidence>
<reference evidence="3" key="1">
    <citation type="submission" date="2017-04" db="EMBL/GenBank/DDBJ databases">
        <title>Function of individual gut microbiota members based on whole genome sequencing of pure cultures obtained from chicken caecum.</title>
        <authorList>
            <person name="Medvecky M."/>
            <person name="Cejkova D."/>
            <person name="Polansky O."/>
            <person name="Karasova D."/>
            <person name="Kubasova T."/>
            <person name="Cizek A."/>
            <person name="Rychlik I."/>
        </authorList>
    </citation>
    <scope>NUCLEOTIDE SEQUENCE [LARGE SCALE GENOMIC DNA]</scope>
    <source>
        <strain evidence="3">An42</strain>
    </source>
</reference>
<gene>
    <name evidence="2" type="ORF">B5F96_12920</name>
</gene>